<evidence type="ECO:0000313" key="3">
    <source>
        <dbReference type="Proteomes" id="UP000299102"/>
    </source>
</evidence>
<protein>
    <submittedName>
        <fullName evidence="2">Uncharacterized protein</fullName>
    </submittedName>
</protein>
<dbReference type="EMBL" id="BGZK01000023">
    <property type="protein sequence ID" value="GBP06691.1"/>
    <property type="molecule type" value="Genomic_DNA"/>
</dbReference>
<comment type="caution">
    <text evidence="2">The sequence shown here is derived from an EMBL/GenBank/DDBJ whole genome shotgun (WGS) entry which is preliminary data.</text>
</comment>
<name>A0A4C1T0A9_EUMVA</name>
<feature type="coiled-coil region" evidence="1">
    <location>
        <begin position="22"/>
        <end position="56"/>
    </location>
</feature>
<organism evidence="2 3">
    <name type="scientific">Eumeta variegata</name>
    <name type="common">Bagworm moth</name>
    <name type="synonym">Eumeta japonica</name>
    <dbReference type="NCBI Taxonomy" id="151549"/>
    <lineage>
        <taxon>Eukaryota</taxon>
        <taxon>Metazoa</taxon>
        <taxon>Ecdysozoa</taxon>
        <taxon>Arthropoda</taxon>
        <taxon>Hexapoda</taxon>
        <taxon>Insecta</taxon>
        <taxon>Pterygota</taxon>
        <taxon>Neoptera</taxon>
        <taxon>Endopterygota</taxon>
        <taxon>Lepidoptera</taxon>
        <taxon>Glossata</taxon>
        <taxon>Ditrysia</taxon>
        <taxon>Tineoidea</taxon>
        <taxon>Psychidae</taxon>
        <taxon>Oiketicinae</taxon>
        <taxon>Eumeta</taxon>
    </lineage>
</organism>
<keyword evidence="1" id="KW-0175">Coiled coil</keyword>
<reference evidence="2 3" key="1">
    <citation type="journal article" date="2019" name="Commun. Biol.">
        <title>The bagworm genome reveals a unique fibroin gene that provides high tensile strength.</title>
        <authorList>
            <person name="Kono N."/>
            <person name="Nakamura H."/>
            <person name="Ohtoshi R."/>
            <person name="Tomita M."/>
            <person name="Numata K."/>
            <person name="Arakawa K."/>
        </authorList>
    </citation>
    <scope>NUCLEOTIDE SEQUENCE [LARGE SCALE GENOMIC DNA]</scope>
</reference>
<evidence type="ECO:0000313" key="2">
    <source>
        <dbReference type="EMBL" id="GBP06691.1"/>
    </source>
</evidence>
<gene>
    <name evidence="2" type="ORF">EVAR_92643_1</name>
</gene>
<evidence type="ECO:0000256" key="1">
    <source>
        <dbReference type="SAM" id="Coils"/>
    </source>
</evidence>
<keyword evidence="3" id="KW-1185">Reference proteome</keyword>
<proteinExistence type="predicted"/>
<accession>A0A4C1T0A9</accession>
<dbReference type="Proteomes" id="UP000299102">
    <property type="component" value="Unassembled WGS sequence"/>
</dbReference>
<dbReference type="OrthoDB" id="7474798at2759"/>
<sequence>MNVKCYDLSDQRDRLQVAVSEMDDCRNQNEQSLLQVQVLQEELQNCKINMDKLQHELDLSDDGLDCTASNKKTEQSIAHNNENAIMPESVTSVLHAVINNENETVINSDELGIGLGPR</sequence>
<dbReference type="AlphaFoldDB" id="A0A4C1T0A9"/>